<reference evidence="3" key="1">
    <citation type="journal article" date="2019" name="Int. J. Syst. Evol. Microbiol.">
        <title>The Global Catalogue of Microorganisms (GCM) 10K type strain sequencing project: providing services to taxonomists for standard genome sequencing and annotation.</title>
        <authorList>
            <consortium name="The Broad Institute Genomics Platform"/>
            <consortium name="The Broad Institute Genome Sequencing Center for Infectious Disease"/>
            <person name="Wu L."/>
            <person name="Ma J."/>
        </authorList>
    </citation>
    <scope>NUCLEOTIDE SEQUENCE [LARGE SCALE GENOMIC DNA]</scope>
    <source>
        <strain evidence="3">JCM 17986</strain>
    </source>
</reference>
<organism evidence="2 3">
    <name type="scientific">Yinghuangia aomiensis</name>
    <dbReference type="NCBI Taxonomy" id="676205"/>
    <lineage>
        <taxon>Bacteria</taxon>
        <taxon>Bacillati</taxon>
        <taxon>Actinomycetota</taxon>
        <taxon>Actinomycetes</taxon>
        <taxon>Kitasatosporales</taxon>
        <taxon>Streptomycetaceae</taxon>
        <taxon>Yinghuangia</taxon>
    </lineage>
</organism>
<keyword evidence="3" id="KW-1185">Reference proteome</keyword>
<feature type="compositionally biased region" description="Low complexity" evidence="1">
    <location>
        <begin position="72"/>
        <end position="84"/>
    </location>
</feature>
<evidence type="ECO:0008006" key="4">
    <source>
        <dbReference type="Google" id="ProtNLM"/>
    </source>
</evidence>
<evidence type="ECO:0000256" key="1">
    <source>
        <dbReference type="SAM" id="MobiDB-lite"/>
    </source>
</evidence>
<feature type="region of interest" description="Disordered" evidence="1">
    <location>
        <begin position="51"/>
        <end position="84"/>
    </location>
</feature>
<dbReference type="Proteomes" id="UP001500466">
    <property type="component" value="Unassembled WGS sequence"/>
</dbReference>
<evidence type="ECO:0000313" key="2">
    <source>
        <dbReference type="EMBL" id="GAA4988180.1"/>
    </source>
</evidence>
<dbReference type="RefSeq" id="WP_345679726.1">
    <property type="nucleotide sequence ID" value="NZ_BAABHS010000035.1"/>
</dbReference>
<dbReference type="EMBL" id="BAABHS010000035">
    <property type="protein sequence ID" value="GAA4988180.1"/>
    <property type="molecule type" value="Genomic_DNA"/>
</dbReference>
<protein>
    <recommendedName>
        <fullName evidence="4">DUF3558 domain-containing protein</fullName>
    </recommendedName>
</protein>
<accession>A0ABP9I4M3</accession>
<proteinExistence type="predicted"/>
<evidence type="ECO:0000313" key="3">
    <source>
        <dbReference type="Proteomes" id="UP001500466"/>
    </source>
</evidence>
<gene>
    <name evidence="2" type="ORF">GCM10023205_68880</name>
</gene>
<comment type="caution">
    <text evidence="2">The sequence shown here is derived from an EMBL/GenBank/DDBJ whole genome shotgun (WGS) entry which is preliminary data.</text>
</comment>
<sequence length="216" mass="21352">MALVVAGRRNNAESVRGLISVSGGRTAVGATAAVLVAVTAAGLAGCSKEDAESARSTRNGAPSAPAAPPSAPGSSSAAPPSGPAAADDLCGYLTPAEVSAALGKAVERAEVADSHLGTDSAKECRYQIADVPPQFGAVVVRVAPSAQAAAGGTPADAVPVSGVGEQARWSPGSRQLVFENGGRTVSLAFSVFLRLKDADALRIATALGRTAADRVH</sequence>
<name>A0ABP9I4M3_9ACTN</name>